<dbReference type="PANTHER" id="PTHR45866">
    <property type="entry name" value="DNA GYRASE/TOPOISOMERASE SUBUNIT B"/>
    <property type="match status" value="1"/>
</dbReference>
<dbReference type="SUPFAM" id="SSF55874">
    <property type="entry name" value="ATPase domain of HSP90 chaperone/DNA topoisomerase II/histidine kinase"/>
    <property type="match status" value="1"/>
</dbReference>
<dbReference type="KEGG" id="mng:MNEG_5564"/>
<feature type="region of interest" description="Disordered" evidence="10">
    <location>
        <begin position="266"/>
        <end position="287"/>
    </location>
</feature>
<dbReference type="GO" id="GO:0003677">
    <property type="term" value="F:DNA binding"/>
    <property type="evidence" value="ECO:0007669"/>
    <property type="project" value="UniProtKB-UniRule"/>
</dbReference>
<dbReference type="EMBL" id="KK101058">
    <property type="protein sequence ID" value="KIZ02399.1"/>
    <property type="molecule type" value="Genomic_DNA"/>
</dbReference>
<comment type="subunit">
    <text evidence="9">Homodimer.</text>
</comment>
<evidence type="ECO:0000256" key="7">
    <source>
        <dbReference type="ARBA" id="ARBA00023125"/>
    </source>
</evidence>
<keyword evidence="8 9" id="KW-0413">Isomerase</keyword>
<sequence>MPPAILASERLLLPVASAQRRFTACAARRSKNAAVVDVYDAEQIQVLEGLEPVRKRPGMYIGSTGARGLHHLLWEVLDNAVDEVQAGHATRVDVEVDVASGRVTVADDGRGIPTGVHPRTGVSALETVLTVLHAGGKFGNADGGPGGYRVSGGLHGVGISVVNALSEHLKVEVWRGGRAYCQTFSRGAPQSAMTDRPTVRGEPTSGTRVEFSFDRTVFAAGVAFDPEIVAARLREIAFLNSAATLRLRVTGGKQPAAIHPVVVHSAPAAAPKRRRSTKAAAGEADGGVDETGAAAAAAAEASNGNGTAAAVGPLGGAVDAEGWQVFHFEGGLQEYVQWLNRDKQTLHAPLSFVASSEGVEVGAALQWCADSFSDVTVGFANSIKTVDGGSHMDGLRAALTRLVNVLAKKNKLLKEGDPSLSGDHVREGLGAVISVKVSSPEFEGQTKTRLGNPEVRRIVDTLVTREVSDWLEQHPPALAAVVAKALTAARAADAARRARELGGD</sequence>
<evidence type="ECO:0000259" key="11">
    <source>
        <dbReference type="SMART" id="SM00387"/>
    </source>
</evidence>
<evidence type="ECO:0000256" key="8">
    <source>
        <dbReference type="ARBA" id="ARBA00023235"/>
    </source>
</evidence>
<comment type="catalytic activity">
    <reaction evidence="1 9">
        <text>ATP-dependent breakage, passage and rejoining of double-stranded DNA.</text>
        <dbReference type="EC" id="5.6.2.2"/>
    </reaction>
</comment>
<dbReference type="SUPFAM" id="SSF54211">
    <property type="entry name" value="Ribosomal protein S5 domain 2-like"/>
    <property type="match status" value="1"/>
</dbReference>
<dbReference type="PRINTS" id="PR01159">
    <property type="entry name" value="DNAGYRASEB"/>
</dbReference>
<dbReference type="InterPro" id="IPR013506">
    <property type="entry name" value="Topo_IIA_bsu_dom2"/>
</dbReference>
<dbReference type="PANTHER" id="PTHR45866:SF1">
    <property type="entry name" value="DNA GYRASE SUBUNIT B, MITOCHONDRIAL"/>
    <property type="match status" value="1"/>
</dbReference>
<keyword evidence="7 9" id="KW-0238">DNA-binding</keyword>
<dbReference type="SMART" id="SM00387">
    <property type="entry name" value="HATPase_c"/>
    <property type="match status" value="1"/>
</dbReference>
<dbReference type="STRING" id="145388.A0A0D2L5W2"/>
<gene>
    <name evidence="12" type="ORF">MNEG_5564</name>
</gene>
<evidence type="ECO:0000256" key="3">
    <source>
        <dbReference type="ARBA" id="ARBA00010708"/>
    </source>
</evidence>
<dbReference type="Pfam" id="PF00204">
    <property type="entry name" value="DNA_gyraseB"/>
    <property type="match status" value="1"/>
</dbReference>
<evidence type="ECO:0000313" key="13">
    <source>
        <dbReference type="Proteomes" id="UP000054498"/>
    </source>
</evidence>
<dbReference type="PRINTS" id="PR00418">
    <property type="entry name" value="TPI2FAMILY"/>
</dbReference>
<dbReference type="GO" id="GO:0003918">
    <property type="term" value="F:DNA topoisomerase type II (double strand cut, ATP-hydrolyzing) activity"/>
    <property type="evidence" value="ECO:0007669"/>
    <property type="project" value="UniProtKB-UniRule"/>
</dbReference>
<dbReference type="SMART" id="SM00433">
    <property type="entry name" value="TOP2c"/>
    <property type="match status" value="1"/>
</dbReference>
<dbReference type="GO" id="GO:0006265">
    <property type="term" value="P:DNA topological change"/>
    <property type="evidence" value="ECO:0007669"/>
    <property type="project" value="UniProtKB-UniRule"/>
</dbReference>
<evidence type="ECO:0000256" key="2">
    <source>
        <dbReference type="ARBA" id="ARBA00001946"/>
    </source>
</evidence>
<comment type="cofactor">
    <cofactor evidence="2">
        <name>Mg(2+)</name>
        <dbReference type="ChEBI" id="CHEBI:18420"/>
    </cofactor>
</comment>
<dbReference type="InterPro" id="IPR001241">
    <property type="entry name" value="Topo_IIA"/>
</dbReference>
<dbReference type="CDD" id="cd16928">
    <property type="entry name" value="HATPase_GyrB-like"/>
    <property type="match status" value="1"/>
</dbReference>
<evidence type="ECO:0000256" key="10">
    <source>
        <dbReference type="SAM" id="MobiDB-lite"/>
    </source>
</evidence>
<dbReference type="Gene3D" id="3.30.230.10">
    <property type="match status" value="1"/>
</dbReference>
<evidence type="ECO:0000313" key="12">
    <source>
        <dbReference type="EMBL" id="KIZ02399.1"/>
    </source>
</evidence>
<evidence type="ECO:0000256" key="1">
    <source>
        <dbReference type="ARBA" id="ARBA00000185"/>
    </source>
</evidence>
<keyword evidence="6 9" id="KW-0799">Topoisomerase</keyword>
<protein>
    <recommendedName>
        <fullName evidence="9">DNA topoisomerase 2</fullName>
        <ecNumber evidence="9">5.6.2.2</ecNumber>
    </recommendedName>
</protein>
<dbReference type="Gene3D" id="3.30.565.10">
    <property type="entry name" value="Histidine kinase-like ATPase, C-terminal domain"/>
    <property type="match status" value="1"/>
</dbReference>
<reference evidence="12 13" key="1">
    <citation type="journal article" date="2013" name="BMC Genomics">
        <title>Reconstruction of the lipid metabolism for the microalga Monoraphidium neglectum from its genome sequence reveals characteristics suitable for biofuel production.</title>
        <authorList>
            <person name="Bogen C."/>
            <person name="Al-Dilaimi A."/>
            <person name="Albersmeier A."/>
            <person name="Wichmann J."/>
            <person name="Grundmann M."/>
            <person name="Rupp O."/>
            <person name="Lauersen K.J."/>
            <person name="Blifernez-Klassen O."/>
            <person name="Kalinowski J."/>
            <person name="Goesmann A."/>
            <person name="Mussgnug J.H."/>
            <person name="Kruse O."/>
        </authorList>
    </citation>
    <scope>NUCLEOTIDE SEQUENCE [LARGE SCALE GENOMIC DNA]</scope>
    <source>
        <strain evidence="12 13">SAG 48.87</strain>
    </source>
</reference>
<dbReference type="Pfam" id="PF02518">
    <property type="entry name" value="HATPase_c"/>
    <property type="match status" value="1"/>
</dbReference>
<dbReference type="InterPro" id="IPR003594">
    <property type="entry name" value="HATPase_dom"/>
</dbReference>
<dbReference type="GeneID" id="25738441"/>
<dbReference type="InterPro" id="IPR020568">
    <property type="entry name" value="Ribosomal_Su5_D2-typ_SF"/>
</dbReference>
<evidence type="ECO:0000256" key="4">
    <source>
        <dbReference type="ARBA" id="ARBA00022741"/>
    </source>
</evidence>
<comment type="similarity">
    <text evidence="3">Belongs to the type II topoisomerase GyrB family.</text>
</comment>
<dbReference type="InterPro" id="IPR014721">
    <property type="entry name" value="Ribsml_uS5_D2-typ_fold_subgr"/>
</dbReference>
<dbReference type="InterPro" id="IPR000565">
    <property type="entry name" value="Topo_IIA_B"/>
</dbReference>
<dbReference type="OrthoDB" id="276498at2759"/>
<name>A0A0D2L5W2_9CHLO</name>
<dbReference type="GO" id="GO:0005524">
    <property type="term" value="F:ATP binding"/>
    <property type="evidence" value="ECO:0007669"/>
    <property type="project" value="UniProtKB-UniRule"/>
</dbReference>
<evidence type="ECO:0000256" key="6">
    <source>
        <dbReference type="ARBA" id="ARBA00023029"/>
    </source>
</evidence>
<accession>A0A0D2L5W2</accession>
<feature type="domain" description="Histidine kinase/HSP90-like ATPase" evidence="11">
    <location>
        <begin position="64"/>
        <end position="217"/>
    </location>
</feature>
<dbReference type="RefSeq" id="XP_013901418.1">
    <property type="nucleotide sequence ID" value="XM_014045964.1"/>
</dbReference>
<dbReference type="InterPro" id="IPR036890">
    <property type="entry name" value="HATPase_C_sf"/>
</dbReference>
<keyword evidence="13" id="KW-1185">Reference proteome</keyword>
<comment type="similarity">
    <text evidence="9">Belongs to the type II topoisomerase family.</text>
</comment>
<comment type="function">
    <text evidence="9">Control of topological states of DNA by transient breakage and subsequent rejoining of DNA strands. Topoisomerase II makes double-strand breaks.</text>
</comment>
<keyword evidence="5 9" id="KW-0067">ATP-binding</keyword>
<dbReference type="CDD" id="cd00822">
    <property type="entry name" value="TopoII_Trans_DNA_gyrase"/>
    <property type="match status" value="1"/>
</dbReference>
<dbReference type="FunFam" id="3.30.230.10:FF:000005">
    <property type="entry name" value="DNA gyrase subunit B"/>
    <property type="match status" value="1"/>
</dbReference>
<dbReference type="EC" id="5.6.2.2" evidence="9"/>
<evidence type="ECO:0000256" key="9">
    <source>
        <dbReference type="RuleBase" id="RU362094"/>
    </source>
</evidence>
<dbReference type="AlphaFoldDB" id="A0A0D2L5W2"/>
<proteinExistence type="inferred from homology"/>
<evidence type="ECO:0000256" key="5">
    <source>
        <dbReference type="ARBA" id="ARBA00022840"/>
    </source>
</evidence>
<organism evidence="12 13">
    <name type="scientific">Monoraphidium neglectum</name>
    <dbReference type="NCBI Taxonomy" id="145388"/>
    <lineage>
        <taxon>Eukaryota</taxon>
        <taxon>Viridiplantae</taxon>
        <taxon>Chlorophyta</taxon>
        <taxon>core chlorophytes</taxon>
        <taxon>Chlorophyceae</taxon>
        <taxon>CS clade</taxon>
        <taxon>Sphaeropleales</taxon>
        <taxon>Selenastraceae</taxon>
        <taxon>Monoraphidium</taxon>
    </lineage>
</organism>
<keyword evidence="4 9" id="KW-0547">Nucleotide-binding</keyword>
<dbReference type="Proteomes" id="UP000054498">
    <property type="component" value="Unassembled WGS sequence"/>
</dbReference>